<keyword evidence="6" id="KW-0539">Nucleus</keyword>
<evidence type="ECO:0000256" key="7">
    <source>
        <dbReference type="PROSITE-ProRule" id="PRU00042"/>
    </source>
</evidence>
<dbReference type="SUPFAM" id="SSF57701">
    <property type="entry name" value="Zn2/Cys6 DNA-binding domain"/>
    <property type="match status" value="1"/>
</dbReference>
<evidence type="ECO:0008006" key="13">
    <source>
        <dbReference type="Google" id="ProtNLM"/>
    </source>
</evidence>
<dbReference type="SUPFAM" id="SSF57667">
    <property type="entry name" value="beta-beta-alpha zinc fingers"/>
    <property type="match status" value="1"/>
</dbReference>
<dbReference type="PROSITE" id="PS00028">
    <property type="entry name" value="ZINC_FINGER_C2H2_1"/>
    <property type="match status" value="2"/>
</dbReference>
<dbReference type="Pfam" id="PF00172">
    <property type="entry name" value="Zn_clus"/>
    <property type="match status" value="1"/>
</dbReference>
<feature type="region of interest" description="Disordered" evidence="8">
    <location>
        <begin position="324"/>
        <end position="352"/>
    </location>
</feature>
<dbReference type="InterPro" id="IPR013087">
    <property type="entry name" value="Znf_C2H2_type"/>
</dbReference>
<dbReference type="GO" id="GO:0000981">
    <property type="term" value="F:DNA-binding transcription factor activity, RNA polymerase II-specific"/>
    <property type="evidence" value="ECO:0007669"/>
    <property type="project" value="InterPro"/>
</dbReference>
<dbReference type="SMART" id="SM00066">
    <property type="entry name" value="GAL4"/>
    <property type="match status" value="1"/>
</dbReference>
<feature type="domain" description="C2H2-type" evidence="10">
    <location>
        <begin position="20"/>
        <end position="47"/>
    </location>
</feature>
<name>A0A6A5V421_9PLEO</name>
<keyword evidence="2 7" id="KW-0863">Zinc-finger</keyword>
<evidence type="ECO:0000259" key="9">
    <source>
        <dbReference type="PROSITE" id="PS50048"/>
    </source>
</evidence>
<organism evidence="11 12">
    <name type="scientific">Bimuria novae-zelandiae CBS 107.79</name>
    <dbReference type="NCBI Taxonomy" id="1447943"/>
    <lineage>
        <taxon>Eukaryota</taxon>
        <taxon>Fungi</taxon>
        <taxon>Dikarya</taxon>
        <taxon>Ascomycota</taxon>
        <taxon>Pezizomycotina</taxon>
        <taxon>Dothideomycetes</taxon>
        <taxon>Pleosporomycetidae</taxon>
        <taxon>Pleosporales</taxon>
        <taxon>Massarineae</taxon>
        <taxon>Didymosphaeriaceae</taxon>
        <taxon>Bimuria</taxon>
    </lineage>
</organism>
<evidence type="ECO:0000256" key="8">
    <source>
        <dbReference type="SAM" id="MobiDB-lite"/>
    </source>
</evidence>
<dbReference type="GO" id="GO:0008270">
    <property type="term" value="F:zinc ion binding"/>
    <property type="evidence" value="ECO:0007669"/>
    <property type="project" value="UniProtKB-KW"/>
</dbReference>
<evidence type="ECO:0000256" key="5">
    <source>
        <dbReference type="ARBA" id="ARBA00023163"/>
    </source>
</evidence>
<reference evidence="11" key="1">
    <citation type="journal article" date="2020" name="Stud. Mycol.">
        <title>101 Dothideomycetes genomes: a test case for predicting lifestyles and emergence of pathogens.</title>
        <authorList>
            <person name="Haridas S."/>
            <person name="Albert R."/>
            <person name="Binder M."/>
            <person name="Bloem J."/>
            <person name="Labutti K."/>
            <person name="Salamov A."/>
            <person name="Andreopoulos B."/>
            <person name="Baker S."/>
            <person name="Barry K."/>
            <person name="Bills G."/>
            <person name="Bluhm B."/>
            <person name="Cannon C."/>
            <person name="Castanera R."/>
            <person name="Culley D."/>
            <person name="Daum C."/>
            <person name="Ezra D."/>
            <person name="Gonzalez J."/>
            <person name="Henrissat B."/>
            <person name="Kuo A."/>
            <person name="Liang C."/>
            <person name="Lipzen A."/>
            <person name="Lutzoni F."/>
            <person name="Magnuson J."/>
            <person name="Mondo S."/>
            <person name="Nolan M."/>
            <person name="Ohm R."/>
            <person name="Pangilinan J."/>
            <person name="Park H.-J."/>
            <person name="Ramirez L."/>
            <person name="Alfaro M."/>
            <person name="Sun H."/>
            <person name="Tritt A."/>
            <person name="Yoshinaga Y."/>
            <person name="Zwiers L.-H."/>
            <person name="Turgeon B."/>
            <person name="Goodwin S."/>
            <person name="Spatafora J."/>
            <person name="Crous P."/>
            <person name="Grigoriev I."/>
        </authorList>
    </citation>
    <scope>NUCLEOTIDE SEQUENCE</scope>
    <source>
        <strain evidence="11">CBS 107.79</strain>
    </source>
</reference>
<dbReference type="InterPro" id="IPR036864">
    <property type="entry name" value="Zn2-C6_fun-type_DNA-bd_sf"/>
</dbReference>
<feature type="domain" description="Zn(2)-C6 fungal-type" evidence="9">
    <location>
        <begin position="92"/>
        <end position="121"/>
    </location>
</feature>
<dbReference type="InterPro" id="IPR001138">
    <property type="entry name" value="Zn2Cys6_DnaBD"/>
</dbReference>
<dbReference type="CDD" id="cd00067">
    <property type="entry name" value="GAL4"/>
    <property type="match status" value="1"/>
</dbReference>
<evidence type="ECO:0000256" key="2">
    <source>
        <dbReference type="ARBA" id="ARBA00022771"/>
    </source>
</evidence>
<dbReference type="OrthoDB" id="40579at2759"/>
<feature type="compositionally biased region" description="Basic and acidic residues" evidence="8">
    <location>
        <begin position="73"/>
        <end position="85"/>
    </location>
</feature>
<evidence type="ECO:0000256" key="1">
    <source>
        <dbReference type="ARBA" id="ARBA00022723"/>
    </source>
</evidence>
<dbReference type="InterPro" id="IPR036236">
    <property type="entry name" value="Znf_C2H2_sf"/>
</dbReference>
<evidence type="ECO:0000256" key="3">
    <source>
        <dbReference type="ARBA" id="ARBA00022833"/>
    </source>
</evidence>
<protein>
    <recommendedName>
        <fullName evidence="13">C6 transcription factor-like protein RegA</fullName>
    </recommendedName>
</protein>
<evidence type="ECO:0000256" key="6">
    <source>
        <dbReference type="ARBA" id="ARBA00023242"/>
    </source>
</evidence>
<dbReference type="FunFam" id="3.30.160.60:FF:002343">
    <property type="entry name" value="Zinc finger protein 33A"/>
    <property type="match status" value="1"/>
</dbReference>
<dbReference type="PANTHER" id="PTHR47660">
    <property type="entry name" value="TRANSCRIPTION FACTOR WITH C2H2 AND ZN(2)-CYS(6) DNA BINDING DOMAIN (EUROFUNG)-RELATED-RELATED"/>
    <property type="match status" value="1"/>
</dbReference>
<dbReference type="Proteomes" id="UP000800036">
    <property type="component" value="Unassembled WGS sequence"/>
</dbReference>
<feature type="domain" description="C2H2-type" evidence="10">
    <location>
        <begin position="48"/>
        <end position="75"/>
    </location>
</feature>
<dbReference type="GO" id="GO:0003677">
    <property type="term" value="F:DNA binding"/>
    <property type="evidence" value="ECO:0007669"/>
    <property type="project" value="InterPro"/>
</dbReference>
<accession>A0A6A5V421</accession>
<dbReference type="GO" id="GO:0006351">
    <property type="term" value="P:DNA-templated transcription"/>
    <property type="evidence" value="ECO:0007669"/>
    <property type="project" value="InterPro"/>
</dbReference>
<dbReference type="PROSITE" id="PS50157">
    <property type="entry name" value="ZINC_FINGER_C2H2_2"/>
    <property type="match status" value="2"/>
</dbReference>
<keyword evidence="5" id="KW-0804">Transcription</keyword>
<evidence type="ECO:0000313" key="12">
    <source>
        <dbReference type="Proteomes" id="UP000800036"/>
    </source>
</evidence>
<dbReference type="AlphaFoldDB" id="A0A6A5V421"/>
<feature type="region of interest" description="Disordered" evidence="8">
    <location>
        <begin position="68"/>
        <end position="91"/>
    </location>
</feature>
<dbReference type="Gene3D" id="4.10.240.10">
    <property type="entry name" value="Zn(2)-C6 fungal-type DNA-binding domain"/>
    <property type="match status" value="1"/>
</dbReference>
<evidence type="ECO:0000256" key="4">
    <source>
        <dbReference type="ARBA" id="ARBA00023015"/>
    </source>
</evidence>
<dbReference type="Gene3D" id="3.30.160.60">
    <property type="entry name" value="Classic Zinc Finger"/>
    <property type="match status" value="2"/>
</dbReference>
<dbReference type="Pfam" id="PF00096">
    <property type="entry name" value="zf-C2H2"/>
    <property type="match status" value="2"/>
</dbReference>
<keyword evidence="4" id="KW-0805">Transcription regulation</keyword>
<keyword evidence="1" id="KW-0479">Metal-binding</keyword>
<keyword evidence="12" id="KW-1185">Reference proteome</keyword>
<gene>
    <name evidence="11" type="ORF">BU23DRAFT_600083</name>
</gene>
<evidence type="ECO:0000313" key="11">
    <source>
        <dbReference type="EMBL" id="KAF1971865.1"/>
    </source>
</evidence>
<proteinExistence type="predicted"/>
<dbReference type="PROSITE" id="PS00463">
    <property type="entry name" value="ZN2_CY6_FUNGAL_1"/>
    <property type="match status" value="1"/>
</dbReference>
<dbReference type="PANTHER" id="PTHR47660:SF2">
    <property type="entry name" value="TRANSCRIPTION FACTOR WITH C2H2 AND ZN(2)-CYS(6) DNA BINDING DOMAIN (EUROFUNG)"/>
    <property type="match status" value="1"/>
</dbReference>
<evidence type="ECO:0000259" key="10">
    <source>
        <dbReference type="PROSITE" id="PS50157"/>
    </source>
</evidence>
<dbReference type="EMBL" id="ML976691">
    <property type="protein sequence ID" value="KAF1971865.1"/>
    <property type="molecule type" value="Genomic_DNA"/>
</dbReference>
<feature type="region of interest" description="Disordered" evidence="8">
    <location>
        <begin position="140"/>
        <end position="166"/>
    </location>
</feature>
<dbReference type="Pfam" id="PF04082">
    <property type="entry name" value="Fungal_trans"/>
    <property type="match status" value="1"/>
</dbReference>
<dbReference type="PROSITE" id="PS50048">
    <property type="entry name" value="ZN2_CY6_FUNGAL_2"/>
    <property type="match status" value="1"/>
</dbReference>
<dbReference type="CDD" id="cd12148">
    <property type="entry name" value="fungal_TF_MHR"/>
    <property type="match status" value="1"/>
</dbReference>
<keyword evidence="3" id="KW-0862">Zinc</keyword>
<dbReference type="InterPro" id="IPR007219">
    <property type="entry name" value="XnlR_reg_dom"/>
</dbReference>
<dbReference type="SMART" id="SM00355">
    <property type="entry name" value="ZnF_C2H2"/>
    <property type="match status" value="2"/>
</dbReference>
<sequence length="869" mass="97638">MMTMSDSIPIPETEAKERLFQCSTCKRSFIRVDHLMRHIRSHTKQRPYVCPTCSKGFARVDLLKRHVTNHSSENGRKRARTETAHQSRVGQACEECSKSHLRCEDEKPCHRCRQKKLDCRLSTTVQDELDAVQDLDANLSNDHLDAGTPSPPIAQPHMSPRLTEDAGHGATTLASYQVPPPWHGDQEMEPTFPHVGLATTNETDPLPLFMQSTAIPFSEGSPGDACMPEFLRHMPALETSLSGYATPRGDVDHIFNWDLDFSGFDFGFLDQGIMQEYIQPKVPTNNVQSNGPCASHRPCEAAAIDRAKAFDRSLWRYLPRSKTNPVTAGESDLAFPEGGGEGQSPSHIPTRKITSEQLSYTTRDKLLALVIGSSSAENSKRIAAGFPSLEVLDGMIQLFFASTSVDATSWLHLPTFLPNQIHPLLLACIIAAGSFSAPDDILRKLGLALHEVARVSMAKSIDEDNSSIRDIQYLWMQFLQCELGMWSGMSRKMEIAESFLQPPITMIRRAGWFGRSIWKKIHPLAEDEGPILQQKWKEWVLQESWLRLVYRFFELDRQSSIALLKPPLISYAEMRMPLPHLDALWQAPSATAWKTTYLSTAVATAKRPTLFDCMEDPEQLKYHTGSSEAYLYMVWGMIWEYRQLQAVTRRRRFADDLLLSSRQQELIRLCEDFKKSCRSDQSRELLLVEALLMHLNSPLDDMQTFAGIAGPDEAKYAYPSLRDWAMTAGARQAIWHASQVLNISTRLPPGALQNFSAMTSYQAALVLWVYGLLKRTADENNNSEPNIDAQTIVLEETAEKDIKRFVKLSRGEPAIRDNTNQAVIPLRNAAEVIGSASQLLRNSHEATGLCPPLVEGLIQLMGFLRSATK</sequence>